<dbReference type="STRING" id="1071380.I2H6A3"/>
<dbReference type="Pfam" id="PF03221">
    <property type="entry name" value="HTH_Tnp_Tc5"/>
    <property type="match status" value="1"/>
</dbReference>
<feature type="region of interest" description="Disordered" evidence="2">
    <location>
        <begin position="766"/>
        <end position="826"/>
    </location>
</feature>
<dbReference type="GO" id="GO:0045944">
    <property type="term" value="P:positive regulation of transcription by RNA polymerase II"/>
    <property type="evidence" value="ECO:0007669"/>
    <property type="project" value="EnsemblFungi"/>
</dbReference>
<gene>
    <name evidence="4" type="primary">TBLA0F03680</name>
    <name evidence="4" type="ORF">TBLA_0F03680</name>
</gene>
<dbReference type="InterPro" id="IPR009057">
    <property type="entry name" value="Homeodomain-like_sf"/>
</dbReference>
<dbReference type="EMBL" id="HE806321">
    <property type="protein sequence ID" value="CCH61905.1"/>
    <property type="molecule type" value="Genomic_DNA"/>
</dbReference>
<reference evidence="4 5" key="1">
    <citation type="journal article" date="2011" name="Proc. Natl. Acad. Sci. U.S.A.">
        <title>Evolutionary erosion of yeast sex chromosomes by mating-type switching accidents.</title>
        <authorList>
            <person name="Gordon J.L."/>
            <person name="Armisen D."/>
            <person name="Proux-Wera E."/>
            <person name="Oheigeartaigh S.S."/>
            <person name="Byrne K.P."/>
            <person name="Wolfe K.H."/>
        </authorList>
    </citation>
    <scope>NUCLEOTIDE SEQUENCE [LARGE SCALE GENOMIC DNA]</scope>
    <source>
        <strain evidence="5">ATCC 34711 / CBS 6284 / DSM 70876 / NBRC 10599 / NRRL Y-10934 / UCD 77-7</strain>
    </source>
</reference>
<dbReference type="FunCoup" id="I2H6A3">
    <property type="interactions" value="105"/>
</dbReference>
<dbReference type="eggNOG" id="KOG3105">
    <property type="taxonomic scope" value="Eukaryota"/>
</dbReference>
<sequence>MLSIEQRYNICLMAERHPKWKQLELAKWAYETFQLPSIPSQGTISRVLAKQDVYMNCKDHERESNIIRKQNNILVRRVLREWVNQSIWNGIPITSLIIQHTAQAIWHRIPSEFREHNGSFSHRWINTFLSKMGINPNNLDNELPKTPKIWTFEDRYILKEFFAKVPQQDLFTLDETFLAYNLPLDYAQYETNCIQRKIEVLTVMLCCNLDGSEKLPPLVIGKYNNYKSFKNFFRKNNNTSNNNNTNNKNGNEKLCSSTNLNSNSTSQNNALLGEQLASKFNIKYQSNRKAWLTSSIFHDWLVRWDKRLVADNRKIWIVLDDSCSHRIVNLSLKNIRMVYTSSNSKFLPFNWGVLDDFKTCYRIQQYQALIELQNRLERRTGKKFLISFEQSQLTMANAFKFIKKSWDSISPERIKANWKSSSILPFELIKITNDKEISMAFKKNTHLELQLNDLCRNYYCVKHWEYDLLLDLNIENKNTNFLSTDELIESAIIDMNEPGFNSPTENSGANIPSNSSSTNNLVNMITNSSSNEKPNDIKTNKNINLESSIVPSNELSVDIKNSPNDNASTVSTINPLPINNNVQSIPTVKPESDSNNFTNQLDLNSTPKLEVTNLDGLLNGDFTQEALDRIFTVSALIDGPNVCLDKDGEFDLKNVGLSSSIPPSDFFTEVFTPNLDGQLESTTNTTQNSNPNSSSPAGSHAQSLTHSNLSPPLSQDKIISRNTTPMTAVAASSTTNTIPLTTSMSQNLSSNLGNPLSQFPTPNVNINGMSTTPGSASSVQTNHSTNSNSNRPPPLQNINQQPILQTTGPTNNNIIPPNNLTNISENSNAGNSTNFLPNLNNLSIPELDQILQSSDFPSTTTESNNMINNAPNTGSVNNHTINNNIGSSNAASQFPDPSRINIQNNIIPTSTTDSNINILNNEILTNNNQNDTASYLGCQINIANTLGSVLQHLSANDILFSDATINELRTQYINVLEKIEKIKQQFNNQKVRRGQVYLESLLATATTDGIDKNILNITDKSNLNWLNPSLTQNNIPNSNTTSNPSIVTPDMVNPAYTANAKMSTSSQSPGYRNDSNPTIRGLNNSNTNNSIDSNPYGRSNSNPPYL</sequence>
<proteinExistence type="predicted"/>
<dbReference type="OrthoDB" id="125347at2759"/>
<dbReference type="GO" id="GO:0005634">
    <property type="term" value="C:nucleus"/>
    <property type="evidence" value="ECO:0007669"/>
    <property type="project" value="TreeGrafter"/>
</dbReference>
<feature type="compositionally biased region" description="Low complexity" evidence="2">
    <location>
        <begin position="236"/>
        <end position="249"/>
    </location>
</feature>
<evidence type="ECO:0000313" key="5">
    <source>
        <dbReference type="Proteomes" id="UP000002866"/>
    </source>
</evidence>
<protein>
    <recommendedName>
        <fullName evidence="3">HTH CENPB-type domain-containing protein</fullName>
    </recommendedName>
</protein>
<dbReference type="Pfam" id="PF03184">
    <property type="entry name" value="DDE_1"/>
    <property type="match status" value="1"/>
</dbReference>
<dbReference type="PANTHER" id="PTHR19303:SF73">
    <property type="entry name" value="PROTEIN PDC2"/>
    <property type="match status" value="1"/>
</dbReference>
<name>I2H6A3_HENB6</name>
<keyword evidence="1" id="KW-0238">DNA-binding</keyword>
<feature type="region of interest" description="Disordered" evidence="2">
    <location>
        <begin position="236"/>
        <end position="259"/>
    </location>
</feature>
<dbReference type="HOGENOM" id="CLU_009537_0_0_1"/>
<evidence type="ECO:0000256" key="1">
    <source>
        <dbReference type="ARBA" id="ARBA00023125"/>
    </source>
</evidence>
<organism evidence="4 5">
    <name type="scientific">Henningerozyma blattae (strain ATCC 34711 / CBS 6284 / DSM 70876 / NBRC 10599 / NRRL Y-10934 / UCD 77-7)</name>
    <name type="common">Yeast</name>
    <name type="synonym">Tetrapisispora blattae</name>
    <dbReference type="NCBI Taxonomy" id="1071380"/>
    <lineage>
        <taxon>Eukaryota</taxon>
        <taxon>Fungi</taxon>
        <taxon>Dikarya</taxon>
        <taxon>Ascomycota</taxon>
        <taxon>Saccharomycotina</taxon>
        <taxon>Saccharomycetes</taxon>
        <taxon>Saccharomycetales</taxon>
        <taxon>Saccharomycetaceae</taxon>
        <taxon>Henningerozyma</taxon>
    </lineage>
</organism>
<dbReference type="InterPro" id="IPR050863">
    <property type="entry name" value="CenT-Element_Derived"/>
</dbReference>
<feature type="region of interest" description="Disordered" evidence="2">
    <location>
        <begin position="676"/>
        <end position="717"/>
    </location>
</feature>
<dbReference type="Gene3D" id="1.10.10.60">
    <property type="entry name" value="Homeodomain-like"/>
    <property type="match status" value="2"/>
</dbReference>
<dbReference type="SMART" id="SM00674">
    <property type="entry name" value="CENPB"/>
    <property type="match status" value="1"/>
</dbReference>
<feature type="compositionally biased region" description="Low complexity" evidence="2">
    <location>
        <begin position="796"/>
        <end position="823"/>
    </location>
</feature>
<dbReference type="InParanoid" id="I2H6A3"/>
<feature type="region of interest" description="Disordered" evidence="2">
    <location>
        <begin position="1061"/>
        <end position="1106"/>
    </location>
</feature>
<dbReference type="GO" id="GO:0000978">
    <property type="term" value="F:RNA polymerase II cis-regulatory region sequence-specific DNA binding"/>
    <property type="evidence" value="ECO:0007669"/>
    <property type="project" value="EnsemblFungi"/>
</dbReference>
<feature type="compositionally biased region" description="Polar residues" evidence="2">
    <location>
        <begin position="766"/>
        <end position="790"/>
    </location>
</feature>
<dbReference type="InterPro" id="IPR006600">
    <property type="entry name" value="HTH_CenpB_DNA-bd_dom"/>
</dbReference>
<feature type="compositionally biased region" description="Polar residues" evidence="2">
    <location>
        <begin position="1096"/>
        <end position="1106"/>
    </location>
</feature>
<dbReference type="GO" id="GO:2001172">
    <property type="term" value="P:positive regulation of glycolytic fermentation to ethanol"/>
    <property type="evidence" value="ECO:0007669"/>
    <property type="project" value="EnsemblFungi"/>
</dbReference>
<dbReference type="AlphaFoldDB" id="I2H6A3"/>
<accession>I2H6A3</accession>
<dbReference type="GeneID" id="14497014"/>
<feature type="compositionally biased region" description="Low complexity" evidence="2">
    <location>
        <begin position="1033"/>
        <end position="1049"/>
    </location>
</feature>
<dbReference type="GO" id="GO:0090180">
    <property type="term" value="P:positive regulation of thiamine biosynthetic process"/>
    <property type="evidence" value="ECO:0007669"/>
    <property type="project" value="EnsemblFungi"/>
</dbReference>
<dbReference type="SUPFAM" id="SSF46689">
    <property type="entry name" value="Homeodomain-like"/>
    <property type="match status" value="1"/>
</dbReference>
<dbReference type="PANTHER" id="PTHR19303">
    <property type="entry name" value="TRANSPOSON"/>
    <property type="match status" value="1"/>
</dbReference>
<evidence type="ECO:0000313" key="4">
    <source>
        <dbReference type="EMBL" id="CCH61905.1"/>
    </source>
</evidence>
<evidence type="ECO:0000256" key="2">
    <source>
        <dbReference type="SAM" id="MobiDB-lite"/>
    </source>
</evidence>
<dbReference type="KEGG" id="tbl:TBLA_0F03680"/>
<dbReference type="RefSeq" id="XP_004181424.1">
    <property type="nucleotide sequence ID" value="XM_004181376.1"/>
</dbReference>
<evidence type="ECO:0000259" key="3">
    <source>
        <dbReference type="PROSITE" id="PS51253"/>
    </source>
</evidence>
<feature type="compositionally biased region" description="Polar residues" evidence="2">
    <location>
        <begin position="1061"/>
        <end position="1082"/>
    </location>
</feature>
<dbReference type="PROSITE" id="PS51253">
    <property type="entry name" value="HTH_CENPB"/>
    <property type="match status" value="1"/>
</dbReference>
<dbReference type="Proteomes" id="UP000002866">
    <property type="component" value="Chromosome 6"/>
</dbReference>
<feature type="compositionally biased region" description="Polar residues" evidence="2">
    <location>
        <begin position="700"/>
        <end position="713"/>
    </location>
</feature>
<feature type="domain" description="HTH CENPB-type" evidence="3">
    <location>
        <begin position="63"/>
        <end position="138"/>
    </location>
</feature>
<feature type="region of interest" description="Disordered" evidence="2">
    <location>
        <begin position="1032"/>
        <end position="1051"/>
    </location>
</feature>
<feature type="compositionally biased region" description="Low complexity" evidence="2">
    <location>
        <begin position="681"/>
        <end position="696"/>
    </location>
</feature>
<feature type="compositionally biased region" description="Low complexity" evidence="2">
    <location>
        <begin position="1083"/>
        <end position="1094"/>
    </location>
</feature>
<dbReference type="InterPro" id="IPR004875">
    <property type="entry name" value="DDE_SF_endonuclease_dom"/>
</dbReference>
<keyword evidence="5" id="KW-1185">Reference proteome</keyword>